<proteinExistence type="inferred from homology"/>
<feature type="compositionally biased region" description="Polar residues" evidence="8">
    <location>
        <begin position="369"/>
        <end position="380"/>
    </location>
</feature>
<feature type="domain" description="Peptidase M1 leukotriene A4 hydrolase/aminopeptidase C-terminal" evidence="9">
    <location>
        <begin position="891"/>
        <end position="1039"/>
    </location>
</feature>
<keyword evidence="6" id="KW-0862">Zinc</keyword>
<evidence type="ECO:0000313" key="10">
    <source>
        <dbReference type="EMBL" id="KAK3856472.1"/>
    </source>
</evidence>
<reference evidence="10" key="1">
    <citation type="submission" date="2023-10" db="EMBL/GenBank/DDBJ databases">
        <title>Genome assemblies of two species of porcelain crab, Petrolisthes cinctipes and Petrolisthes manimaculis (Anomura: Porcellanidae).</title>
        <authorList>
            <person name="Angst P."/>
        </authorList>
    </citation>
    <scope>NUCLEOTIDE SEQUENCE</scope>
    <source>
        <strain evidence="10">PB745_01</strain>
        <tissue evidence="10">Gill</tissue>
    </source>
</reference>
<feature type="compositionally biased region" description="Low complexity" evidence="8">
    <location>
        <begin position="535"/>
        <end position="545"/>
    </location>
</feature>
<dbReference type="AlphaFoldDB" id="A0AAE1BUI2"/>
<evidence type="ECO:0000256" key="6">
    <source>
        <dbReference type="ARBA" id="ARBA00022833"/>
    </source>
</evidence>
<feature type="compositionally biased region" description="Basic residues" evidence="8">
    <location>
        <begin position="631"/>
        <end position="640"/>
    </location>
</feature>
<keyword evidence="5" id="KW-0378">Hydrolase</keyword>
<sequence length="1042" mass="119042">MSNQDLPLLANINDIRARHYLIRLEPNFTTKVIRGKVFIFFEPTSECEARGGCCIRECSCGSENSANDDTGRFYKYTPRPLPRTECHLSDDSDDDDDSYHPQNNGDNNTVGESGDITPKDKDFEVVLDCCDIRVRSVSEVNCEGSDMLEFLNTHYNKTCKFTFNTWSKRSRDPLQYSVNPWCIKIWKPGVKEAKGFPSVVCIDYETTPQGKSLLWRCDQDGNPCLFTPAAAINNRSLLPCQDPPFAMATWQAWVTVRKEFAVCMTGDSRPVKFVGHVEDQEYDELQHKLTSCTNCCQHSNDTHKDNDDDDDDDDDDEEYYGSHVPEWEIVRVTYYYHTTMVLPVATIAIAAGMWETQCLPPVPITNTKITTPSLSGPSSTQQQQQKQKQHSPCLHYQYPCHHDTENWTNTTPLTIVHPISSTQAVKPLIAFLPYALRAAIKLLGIYPCRRLEVVVLPQCFGSLGLASPNLIFLSPTVIIDDPSAYIRLAHEISHAWFGIVLGAQDWTEEWLSEGFATYMEDSIYTEAALAYHLASRPPSSSSAPRHMCHKRPRNGTNEEGSAGEEKKEKQEKQEEEKDGEDEVMEEESQSVEEEKEKDEDEEEEGKKKKKKIVKKKTTTTTKGSSNNSEKRTKKRKKPRKAATGGSDDDEDYVVDESEDYEDSDTDSVPEDNTTKNKNKNKTSTKSHTNNSKNGRGKNTDDDDEGEEHQPENNTEQDEEGHTRPKTTTMSLRLCSGQTLTRGQLEELADLRAHIRYRTLASELEHSAEELQTLRPMQGDNLMGSDGNSYVKNGLNPDKAFLQVHYLKGYFLLKYLSGLVGRAKFDDMISQYVSEHHGQLVLSRHILDYFVKSFPQVVKRHGVTREALQTTWLNQPGLNEEITDMYSETSNDLVAQVSHHLQFWEHFDKSKKRSGQTIKRAKVQLDPFVFPDQLVLLLEYLLELPKVYKRTLRQINEYYGMSTQCGDARHRWCELVIKNDYEDLSQVERFLREDQAMGVYLYGELIISRNTKHTRLAEQMFSKIQEDMDETARMAVFSMLYGE</sequence>
<dbReference type="InterPro" id="IPR014782">
    <property type="entry name" value="Peptidase_M1_dom"/>
</dbReference>
<evidence type="ECO:0000256" key="7">
    <source>
        <dbReference type="ARBA" id="ARBA00023049"/>
    </source>
</evidence>
<organism evidence="10 11">
    <name type="scientific">Petrolisthes cinctipes</name>
    <name type="common">Flat porcelain crab</name>
    <dbReference type="NCBI Taxonomy" id="88211"/>
    <lineage>
        <taxon>Eukaryota</taxon>
        <taxon>Metazoa</taxon>
        <taxon>Ecdysozoa</taxon>
        <taxon>Arthropoda</taxon>
        <taxon>Crustacea</taxon>
        <taxon>Multicrustacea</taxon>
        <taxon>Malacostraca</taxon>
        <taxon>Eumalacostraca</taxon>
        <taxon>Eucarida</taxon>
        <taxon>Decapoda</taxon>
        <taxon>Pleocyemata</taxon>
        <taxon>Anomura</taxon>
        <taxon>Galatheoidea</taxon>
        <taxon>Porcellanidae</taxon>
        <taxon>Petrolisthes</taxon>
    </lineage>
</organism>
<feature type="region of interest" description="Disordered" evidence="8">
    <location>
        <begin position="300"/>
        <end position="320"/>
    </location>
</feature>
<feature type="compositionally biased region" description="Acidic residues" evidence="8">
    <location>
        <begin position="646"/>
        <end position="669"/>
    </location>
</feature>
<evidence type="ECO:0000256" key="4">
    <source>
        <dbReference type="ARBA" id="ARBA00022723"/>
    </source>
</evidence>
<dbReference type="SUPFAM" id="SSF63737">
    <property type="entry name" value="Leukotriene A4 hydrolase N-terminal domain"/>
    <property type="match status" value="1"/>
</dbReference>
<evidence type="ECO:0000313" key="11">
    <source>
        <dbReference type="Proteomes" id="UP001286313"/>
    </source>
</evidence>
<dbReference type="InterPro" id="IPR033577">
    <property type="entry name" value="AOPep"/>
</dbReference>
<dbReference type="EMBL" id="JAWQEG010005874">
    <property type="protein sequence ID" value="KAK3856472.1"/>
    <property type="molecule type" value="Genomic_DNA"/>
</dbReference>
<dbReference type="Pfam" id="PF09127">
    <property type="entry name" value="Leuk-A4-hydro_C"/>
    <property type="match status" value="1"/>
</dbReference>
<protein>
    <recommendedName>
        <fullName evidence="9">Peptidase M1 leukotriene A4 hydrolase/aminopeptidase C-terminal domain-containing protein</fullName>
    </recommendedName>
</protein>
<dbReference type="Gene3D" id="1.10.390.10">
    <property type="entry name" value="Neutral Protease Domain 2"/>
    <property type="match status" value="2"/>
</dbReference>
<gene>
    <name evidence="10" type="ORF">Pcinc_037210</name>
</gene>
<dbReference type="GO" id="GO:0005730">
    <property type="term" value="C:nucleolus"/>
    <property type="evidence" value="ECO:0007669"/>
    <property type="project" value="InterPro"/>
</dbReference>
<keyword evidence="4" id="KW-0479">Metal-binding</keyword>
<feature type="compositionally biased region" description="Polar residues" evidence="8">
    <location>
        <begin position="100"/>
        <end position="111"/>
    </location>
</feature>
<dbReference type="SUPFAM" id="SSF55486">
    <property type="entry name" value="Metalloproteases ('zincins'), catalytic domain"/>
    <property type="match status" value="2"/>
</dbReference>
<dbReference type="GO" id="GO:0070006">
    <property type="term" value="F:metalloaminopeptidase activity"/>
    <property type="evidence" value="ECO:0007669"/>
    <property type="project" value="InterPro"/>
</dbReference>
<evidence type="ECO:0000256" key="2">
    <source>
        <dbReference type="ARBA" id="ARBA00010136"/>
    </source>
</evidence>
<evidence type="ECO:0000256" key="1">
    <source>
        <dbReference type="ARBA" id="ARBA00001947"/>
    </source>
</evidence>
<feature type="region of interest" description="Disordered" evidence="8">
    <location>
        <begin position="369"/>
        <end position="388"/>
    </location>
</feature>
<name>A0AAE1BUI2_PETCI</name>
<dbReference type="Pfam" id="PF01433">
    <property type="entry name" value="Peptidase_M1"/>
    <property type="match status" value="1"/>
</dbReference>
<evidence type="ECO:0000256" key="3">
    <source>
        <dbReference type="ARBA" id="ARBA00022670"/>
    </source>
</evidence>
<dbReference type="Gene3D" id="2.60.40.1730">
    <property type="entry name" value="tricorn interacting facor f3 domain"/>
    <property type="match status" value="1"/>
</dbReference>
<accession>A0AAE1BUI2</accession>
<keyword evidence="7" id="KW-0482">Metalloprotease</keyword>
<dbReference type="PANTHER" id="PTHR46627">
    <property type="entry name" value="AMINOPEPTIDASE O"/>
    <property type="match status" value="1"/>
</dbReference>
<dbReference type="Proteomes" id="UP001286313">
    <property type="component" value="Unassembled WGS sequence"/>
</dbReference>
<evidence type="ECO:0000256" key="8">
    <source>
        <dbReference type="SAM" id="MobiDB-lite"/>
    </source>
</evidence>
<comment type="caution">
    <text evidence="10">The sequence shown here is derived from an EMBL/GenBank/DDBJ whole genome shotgun (WGS) entry which is preliminary data.</text>
</comment>
<keyword evidence="11" id="KW-1185">Reference proteome</keyword>
<evidence type="ECO:0000256" key="5">
    <source>
        <dbReference type="ARBA" id="ARBA00022801"/>
    </source>
</evidence>
<dbReference type="SMART" id="SM01263">
    <property type="entry name" value="Leuk-A4-hydro_C"/>
    <property type="match status" value="1"/>
</dbReference>
<dbReference type="SUPFAM" id="SSF48371">
    <property type="entry name" value="ARM repeat"/>
    <property type="match status" value="1"/>
</dbReference>
<dbReference type="InterPro" id="IPR038502">
    <property type="entry name" value="M1_LTA-4_hydro/amino_C_sf"/>
</dbReference>
<dbReference type="Gene3D" id="1.25.40.320">
    <property type="entry name" value="Peptidase M1, leukotriene A4 hydrolase/aminopeptidase C-terminal domain"/>
    <property type="match status" value="1"/>
</dbReference>
<feature type="compositionally biased region" description="Acidic residues" evidence="8">
    <location>
        <begin position="576"/>
        <end position="603"/>
    </location>
</feature>
<dbReference type="GO" id="GO:0006508">
    <property type="term" value="P:proteolysis"/>
    <property type="evidence" value="ECO:0007669"/>
    <property type="project" value="UniProtKB-KW"/>
</dbReference>
<dbReference type="InterPro" id="IPR027268">
    <property type="entry name" value="Peptidase_M4/M1_CTD_sf"/>
</dbReference>
<feature type="region of interest" description="Disordered" evidence="8">
    <location>
        <begin position="535"/>
        <end position="729"/>
    </location>
</feature>
<feature type="region of interest" description="Disordered" evidence="8">
    <location>
        <begin position="82"/>
        <end position="117"/>
    </location>
</feature>
<dbReference type="GO" id="GO:0008270">
    <property type="term" value="F:zinc ion binding"/>
    <property type="evidence" value="ECO:0007669"/>
    <property type="project" value="InterPro"/>
</dbReference>
<dbReference type="InterPro" id="IPR042097">
    <property type="entry name" value="Aminopeptidase_N-like_N_sf"/>
</dbReference>
<feature type="compositionally biased region" description="Basic and acidic residues" evidence="8">
    <location>
        <begin position="563"/>
        <end position="575"/>
    </location>
</feature>
<keyword evidence="3" id="KW-0645">Protease</keyword>
<comment type="similarity">
    <text evidence="2">Belongs to the peptidase M1 family.</text>
</comment>
<dbReference type="InterPro" id="IPR015211">
    <property type="entry name" value="Peptidase_M1_C"/>
</dbReference>
<evidence type="ECO:0000259" key="9">
    <source>
        <dbReference type="SMART" id="SM01263"/>
    </source>
</evidence>
<dbReference type="PANTHER" id="PTHR46627:SF1">
    <property type="entry name" value="AMINOPEPTIDASE O"/>
    <property type="match status" value="1"/>
</dbReference>
<feature type="compositionally biased region" description="Acidic residues" evidence="8">
    <location>
        <begin position="307"/>
        <end position="319"/>
    </location>
</feature>
<feature type="compositionally biased region" description="Basic residues" evidence="8">
    <location>
        <begin position="607"/>
        <end position="617"/>
    </location>
</feature>
<comment type="cofactor">
    <cofactor evidence="1">
        <name>Zn(2+)</name>
        <dbReference type="ChEBI" id="CHEBI:29105"/>
    </cofactor>
</comment>
<dbReference type="InterPro" id="IPR016024">
    <property type="entry name" value="ARM-type_fold"/>
</dbReference>